<evidence type="ECO:0000256" key="5">
    <source>
        <dbReference type="ARBA" id="ARBA00023016"/>
    </source>
</evidence>
<comment type="similarity">
    <text evidence="2 7">Belongs to the NST1 family.</text>
</comment>
<sequence length="870" mass="97199">MPANNQRPAAQTPVSPRNTAKYTNKDGSKFITVPKGATSESSLPSTPTTAKASAPPLEASNPDNDPAPTVNRKKQKRRQKAALKAAQQAANGHTNNAASGGARTGSMSGRGPADHEEVESDDEHEYILASELTGPTTNGHPPSDSKSKKNKKKKKKGGNADPTSPVPETLESEPQSHLSQGPGMSRDKIWSTSNQEERERIKAFWLGLGEDERKSLVKVEKDAVLKKMKEQQKHTCSCTVCGRKRNAIEEELEGLYDAYYLELEQFANQGEGPPMLPSARDFALRPPRGLPSSYANRPPSRGRIVEHVGDDEDEDELEEVYSEDEVEDDRVPRYFTSLTTSASSLPNIATLTEFSLGRRSRGRRERSELATHHSALLPHTVPRRPLHRLFHHLLLNLSDPKAAEEDAREHFSRGYGHPNGSYSNPHNHPPPEEDEYDEDEDEEDDFDDSQDEEYEEEEVYSNPSVIPSQSHTECCCQDQMTEEQRMEEGRRMFQIFAARMFEQRVLSAYKEKVAKERQQRLLEELEAEDRESELKKAKKAKDAQKKKDRAAQKKQALAEEKARKEAEKAAADAARLEAERQRVAEQKARAEEKRKLKEAQKKADEEARLRKEAERQRRAQERSEQDRKAREAKEKEKKLREEQRQKEKEEKEREAQERKDKQERDKRDKEARAAKAQKDAQAAREAKEKLKEEKAAAQKSASQTSQPIQIPKRGSQHPVPIPAALPQQPSNPASYASPKIPVATPVMSKAPTPIRPRTLSQQDSGAQSATASSTSQNPSPHSMTPIMSPGLIGQRHGSASTQHSHSVSPTNGQPRLSGQSPFQIPPMGMHPPPGLHHHPAPPGFPNRMSQDGFSAFRHGPGAMMPPPARS</sequence>
<keyword evidence="4 7" id="KW-0963">Cytoplasm</keyword>
<feature type="compositionally biased region" description="Acidic residues" evidence="8">
    <location>
        <begin position="432"/>
        <end position="459"/>
    </location>
</feature>
<dbReference type="PANTHER" id="PTHR23075">
    <property type="entry name" value="PUTATIVE ATP-ASE"/>
    <property type="match status" value="1"/>
</dbReference>
<feature type="compositionally biased region" description="Basic residues" evidence="8">
    <location>
        <begin position="148"/>
        <end position="157"/>
    </location>
</feature>
<feature type="compositionally biased region" description="Basic and acidic residues" evidence="8">
    <location>
        <begin position="532"/>
        <end position="696"/>
    </location>
</feature>
<evidence type="ECO:0000256" key="6">
    <source>
        <dbReference type="ARBA" id="ARBA00023054"/>
    </source>
</evidence>
<keyword evidence="6 7" id="KW-0175">Coiled coil</keyword>
<reference evidence="9" key="2">
    <citation type="submission" date="2025-08" db="UniProtKB">
        <authorList>
            <consortium name="EnsemblFungi"/>
        </authorList>
    </citation>
    <scope>IDENTIFICATION</scope>
    <source>
        <strain evidence="9">4287 / CBS 123668 / FGSC 9935 / NRRL 34936</strain>
    </source>
</reference>
<dbReference type="Proteomes" id="UP000002489">
    <property type="component" value="Unassembled WGS sequence"/>
</dbReference>
<dbReference type="GO" id="GO:0008270">
    <property type="term" value="F:zinc ion binding"/>
    <property type="evidence" value="ECO:0007669"/>
    <property type="project" value="TreeGrafter"/>
</dbReference>
<name>A0A0D2Y5L6_FUSOF</name>
<dbReference type="AlphaFoldDB" id="A0A0D2Y5L6"/>
<feature type="compositionally biased region" description="Polar residues" evidence="8">
    <location>
        <begin position="797"/>
        <end position="822"/>
    </location>
</feature>
<organism evidence="9 10">
    <name type="scientific">Fusarium oxysporum (strain Fo5176)</name>
    <name type="common">Fusarium vascular wilt</name>
    <dbReference type="NCBI Taxonomy" id="660025"/>
    <lineage>
        <taxon>Eukaryota</taxon>
        <taxon>Fungi</taxon>
        <taxon>Dikarya</taxon>
        <taxon>Ascomycota</taxon>
        <taxon>Pezizomycotina</taxon>
        <taxon>Sordariomycetes</taxon>
        <taxon>Hypocreomycetidae</taxon>
        <taxon>Hypocreales</taxon>
        <taxon>Nectriaceae</taxon>
        <taxon>Fusarium</taxon>
        <taxon>Fusarium oxysporum species complex</taxon>
    </lineage>
</organism>
<dbReference type="GO" id="GO:0007005">
    <property type="term" value="P:mitochondrion organization"/>
    <property type="evidence" value="ECO:0007669"/>
    <property type="project" value="TreeGrafter"/>
</dbReference>
<dbReference type="InterPro" id="IPR025279">
    <property type="entry name" value="NST1"/>
</dbReference>
<keyword evidence="5 7" id="KW-0346">Stress response</keyword>
<evidence type="ECO:0000256" key="8">
    <source>
        <dbReference type="SAM" id="MobiDB-lite"/>
    </source>
</evidence>
<evidence type="ECO:0000256" key="4">
    <source>
        <dbReference type="ARBA" id="ARBA00022490"/>
    </source>
</evidence>
<feature type="compositionally biased region" description="Low complexity" evidence="8">
    <location>
        <begin position="760"/>
        <end position="776"/>
    </location>
</feature>
<feature type="compositionally biased region" description="Low complexity" evidence="8">
    <location>
        <begin position="697"/>
        <end position="706"/>
    </location>
</feature>
<dbReference type="PANTHER" id="PTHR23075:SF0">
    <property type="entry name" value="ATPASE FAMILY AAA DOMAIN-CONTAINING PROTEIN 3"/>
    <property type="match status" value="1"/>
</dbReference>
<evidence type="ECO:0000256" key="7">
    <source>
        <dbReference type="RuleBase" id="RU049441"/>
    </source>
</evidence>
<feature type="compositionally biased region" description="Polar residues" evidence="8">
    <location>
        <begin position="1"/>
        <end position="22"/>
    </location>
</feature>
<feature type="compositionally biased region" description="Low complexity" evidence="8">
    <location>
        <begin position="38"/>
        <end position="49"/>
    </location>
</feature>
<feature type="compositionally biased region" description="Polar residues" evidence="8">
    <location>
        <begin position="461"/>
        <end position="472"/>
    </location>
</feature>
<feature type="compositionally biased region" description="Basic residues" evidence="8">
    <location>
        <begin position="71"/>
        <end position="81"/>
    </location>
</feature>
<dbReference type="STRING" id="426428.A0A0D2Y5L6"/>
<feature type="region of interest" description="Disordered" evidence="8">
    <location>
        <begin position="1"/>
        <end position="196"/>
    </location>
</feature>
<dbReference type="EnsemblFungi" id="FOXG_11572T0">
    <property type="protein sequence ID" value="FOXG_11572P0"/>
    <property type="gene ID" value="FOXG_11572"/>
</dbReference>
<evidence type="ECO:0000313" key="10">
    <source>
        <dbReference type="Proteomes" id="UP000002489"/>
    </source>
</evidence>
<accession>A0A0D2Y5L6</accession>
<comment type="subcellular location">
    <subcellularLocation>
        <location evidence="1 7">Cytoplasm</location>
    </subcellularLocation>
</comment>
<reference evidence="10" key="1">
    <citation type="journal article" date="2012" name="Mol. Plant Microbe Interact.">
        <title>A highly conserved effector in Fusarium oxysporum is required for full virulence on Arabidopsis.</title>
        <authorList>
            <person name="Thatcher L.F."/>
            <person name="Gardiner D.M."/>
            <person name="Kazan K."/>
            <person name="Manners J."/>
        </authorList>
    </citation>
    <scope>NUCLEOTIDE SEQUENCE [LARGE SCALE GENOMIC DNA]</scope>
    <source>
        <strain evidence="10">Fo5176</strain>
    </source>
</reference>
<evidence type="ECO:0000313" key="9">
    <source>
        <dbReference type="EnsemblFungi" id="FOXG_11572P0"/>
    </source>
</evidence>
<dbReference type="Pfam" id="PF13945">
    <property type="entry name" value="NST1"/>
    <property type="match status" value="1"/>
</dbReference>
<feature type="region of interest" description="Disordered" evidence="8">
    <location>
        <begin position="524"/>
        <end position="870"/>
    </location>
</feature>
<feature type="compositionally biased region" description="Basic and acidic residues" evidence="8">
    <location>
        <begin position="185"/>
        <end position="196"/>
    </location>
</feature>
<feature type="region of interest" description="Disordered" evidence="8">
    <location>
        <begin position="357"/>
        <end position="376"/>
    </location>
</feature>
<evidence type="ECO:0000256" key="2">
    <source>
        <dbReference type="ARBA" id="ARBA00007112"/>
    </source>
</evidence>
<comment type="function">
    <text evidence="7">May act as a negative regulator of salt tolerance.</text>
</comment>
<dbReference type="GO" id="GO:0005739">
    <property type="term" value="C:mitochondrion"/>
    <property type="evidence" value="ECO:0007669"/>
    <property type="project" value="TreeGrafter"/>
</dbReference>
<feature type="region of interest" description="Disordered" evidence="8">
    <location>
        <begin position="405"/>
        <end position="475"/>
    </location>
</feature>
<evidence type="ECO:0000256" key="3">
    <source>
        <dbReference type="ARBA" id="ARBA00020733"/>
    </source>
</evidence>
<proteinExistence type="inferred from homology"/>
<evidence type="ECO:0000256" key="1">
    <source>
        <dbReference type="ARBA" id="ARBA00004496"/>
    </source>
</evidence>
<feature type="compositionally biased region" description="Pro residues" evidence="8">
    <location>
        <begin position="828"/>
        <end position="844"/>
    </location>
</feature>
<protein>
    <recommendedName>
        <fullName evidence="3 7">Stress response protein NST1</fullName>
    </recommendedName>
</protein>